<feature type="domain" description="DUF7467" evidence="7">
    <location>
        <begin position="737"/>
        <end position="815"/>
    </location>
</feature>
<dbReference type="AlphaFoldDB" id="A0A0B0ETE9"/>
<evidence type="ECO:0000256" key="1">
    <source>
        <dbReference type="ARBA" id="ARBA00004613"/>
    </source>
</evidence>
<feature type="domain" description="SD-repeat containing protein B" evidence="6">
    <location>
        <begin position="400"/>
        <end position="470"/>
    </location>
</feature>
<dbReference type="Pfam" id="PF17210">
    <property type="entry name" value="SdrD_B"/>
    <property type="match status" value="4"/>
</dbReference>
<feature type="signal peptide" evidence="5">
    <location>
        <begin position="1"/>
        <end position="23"/>
    </location>
</feature>
<evidence type="ECO:0000259" key="7">
    <source>
        <dbReference type="Pfam" id="PF24269"/>
    </source>
</evidence>
<feature type="compositionally biased region" description="Basic residues" evidence="4">
    <location>
        <begin position="1110"/>
        <end position="1120"/>
    </location>
</feature>
<feature type="domain" description="SD-repeat containing protein B" evidence="6">
    <location>
        <begin position="297"/>
        <end position="363"/>
    </location>
</feature>
<dbReference type="Proteomes" id="UP000030652">
    <property type="component" value="Unassembled WGS sequence"/>
</dbReference>
<dbReference type="eggNOG" id="COG4932">
    <property type="taxonomic scope" value="Bacteria"/>
</dbReference>
<keyword evidence="2" id="KW-0964">Secreted</keyword>
<comment type="caution">
    <text evidence="8">The sequence shown here is derived from an EMBL/GenBank/DDBJ whole genome shotgun (WGS) entry which is preliminary data.</text>
</comment>
<reference evidence="8 9" key="1">
    <citation type="submission" date="2014-10" db="EMBL/GenBank/DDBJ databases">
        <title>Draft genome of anammox bacterium scalindua brodae, obtained using differential coverage binning of sequence data from two enrichment reactors.</title>
        <authorList>
            <person name="Speth D.R."/>
            <person name="Russ L."/>
            <person name="Kartal B."/>
            <person name="Op den Camp H.J."/>
            <person name="Dutilh B.E."/>
            <person name="Jetten M.S."/>
        </authorList>
    </citation>
    <scope>NUCLEOTIDE SEQUENCE [LARGE SCALE GENOMIC DNA]</scope>
    <source>
        <strain evidence="8">RU1</strain>
    </source>
</reference>
<feature type="domain" description="SD-repeat containing protein B" evidence="6">
    <location>
        <begin position="615"/>
        <end position="688"/>
    </location>
</feature>
<feature type="compositionally biased region" description="Basic and acidic residues" evidence="4">
    <location>
        <begin position="1096"/>
        <end position="1109"/>
    </location>
</feature>
<dbReference type="InterPro" id="IPR013783">
    <property type="entry name" value="Ig-like_fold"/>
</dbReference>
<dbReference type="PANTHER" id="PTHR23303">
    <property type="entry name" value="CARBOXYPEPTIDASE REGULATORY REGION-CONTAINING"/>
    <property type="match status" value="1"/>
</dbReference>
<feature type="compositionally biased region" description="Acidic residues" evidence="4">
    <location>
        <begin position="1055"/>
        <end position="1082"/>
    </location>
</feature>
<gene>
    <name evidence="8" type="primary">sdrD</name>
    <name evidence="8" type="ORF">SCABRO_00270</name>
</gene>
<feature type="domain" description="DUF7467" evidence="7">
    <location>
        <begin position="831"/>
        <end position="923"/>
    </location>
</feature>
<keyword evidence="3 5" id="KW-0732">Signal</keyword>
<sequence length="1120" mass="118101">MKKLLLITGLLVALSGLTRSVNAQTTIVGYGSNDANEIRLINLETGQIEPSPFDSFTFSVPFKGLAIDLAGKNLYGTDQNGNLYRIEIATGIETPLGNMGIVVPDKTEIEAADFNFNGTELWVTDFDSYTPTIYKINNFDTTDPIGNPISATPVQTVSPGIGGGVVRTMAADTTKDVWLANDNFPSMDFQSIDTDIYPPDANMTHIGFLDDDPSALPFLPRPKINGMDRSTIDGELYGLSLDGGIYHIDQNDVPSLGPNNDARVELIGTAAGHSWLALAISTADSSGEIDSETGEIDGTVFCDLNDNGVQDVGEPGITGVTVELTCTDPDGVVYIDTQITAINGLYLFTDVPAGSCDVTVDVSTAPFDKEPGNCPTTVNVELAAGQIYNDVDFCFRELGEIGDTVFYDVNNDGVQQIPDEPGIAGVDVVLKCLGTDGTVLFEGIQTTDANGMYLFTGVPAGSCTVTVEVDTAPADKEPGICPQIVSVQLQPGQIYLDADFCFRIKSGVIGDLVWCDTNDDGVADFGEPGIEGVVVNLTCTEPDGTVYTDMQTTDADGEYLFTGVPPGECVVEVDLATVPVGKEKGSNCPISNIIELGAGQSYLDADFCFKTILSEVGDFVWCDLNDDGVQDPGEPGIEGVAVNLTCTAPDGTVYTDMQITNDVGAYLFTDVPAGVCDVTVDVTTAPAGKEPGSCATTVNVDLAAGESFLNADFCFKLICGDCDGKVTRLTLQYNGINPAVVKVKQKKPCQVIFDSGAPLNSGDQFDIEIVNDNDGNLKNTEISLYLGCRLNAKIHTSCSKPIGPGLVSGSFEVIGGESRNGGILCSPQNGDGGKDCCEGKVANLTLQNGGDTGFITVKQKNGDVVFAENVDHLGAFSFVGTDKETLGTEISIFVNGCLNTRIHTSCSKPIGIGSMFGNFTVLEGASLKGGALCPVDEIIDDGVDDDSSSSDDDCCEGKVTSLKLENGGASGFILVTQKNEDVVFAENVDHLGAFSFIGTDNETLGTEITITDSSGVETRIHTSCSKPIGIGSVFGNFTVLEGASLKGGVLCPVDELGDDDSSDDGSSDDGSSDDGSSDDDDSGSGHHKRKYKKSHSKDSKRSHKNCDNKSHKKHHKKRHN</sequence>
<dbReference type="eggNOG" id="COG1361">
    <property type="taxonomic scope" value="Bacteria"/>
</dbReference>
<evidence type="ECO:0000256" key="3">
    <source>
        <dbReference type="ARBA" id="ARBA00022729"/>
    </source>
</evidence>
<feature type="region of interest" description="Disordered" evidence="4">
    <location>
        <begin position="1054"/>
        <end position="1120"/>
    </location>
</feature>
<accession>A0A0B0ETE9</accession>
<evidence type="ECO:0000313" key="8">
    <source>
        <dbReference type="EMBL" id="KHE93950.1"/>
    </source>
</evidence>
<dbReference type="PANTHER" id="PTHR23303:SF15">
    <property type="entry name" value="COLOSSIN-A"/>
    <property type="match status" value="1"/>
</dbReference>
<feature type="domain" description="SD-repeat containing protein B" evidence="6">
    <location>
        <begin position="509"/>
        <end position="575"/>
    </location>
</feature>
<comment type="subcellular location">
    <subcellularLocation>
        <location evidence="1">Secreted</location>
    </subcellularLocation>
</comment>
<dbReference type="PATRIC" id="fig|237368.3.peg.293"/>
<organism evidence="8 9">
    <name type="scientific">Candidatus Scalindua brodae</name>
    <dbReference type="NCBI Taxonomy" id="237368"/>
    <lineage>
        <taxon>Bacteria</taxon>
        <taxon>Pseudomonadati</taxon>
        <taxon>Planctomycetota</taxon>
        <taxon>Candidatus Brocadiia</taxon>
        <taxon>Candidatus Brocadiales</taxon>
        <taxon>Candidatus Scalinduaceae</taxon>
        <taxon>Candidatus Scalindua</taxon>
    </lineage>
</organism>
<proteinExistence type="predicted"/>
<evidence type="ECO:0000256" key="4">
    <source>
        <dbReference type="SAM" id="MobiDB-lite"/>
    </source>
</evidence>
<protein>
    <submittedName>
        <fullName evidence="8">Serine-aspartate repeat-containing protein D</fullName>
    </submittedName>
</protein>
<dbReference type="Gene3D" id="2.60.40.10">
    <property type="entry name" value="Immunoglobulins"/>
    <property type="match status" value="4"/>
</dbReference>
<dbReference type="SUPFAM" id="SSF75011">
    <property type="entry name" value="3-carboxy-cis,cis-mucoante lactonizing enzyme"/>
    <property type="match status" value="1"/>
</dbReference>
<feature type="domain" description="DUF7467" evidence="7">
    <location>
        <begin position="948"/>
        <end position="1041"/>
    </location>
</feature>
<dbReference type="GO" id="GO:0005576">
    <property type="term" value="C:extracellular region"/>
    <property type="evidence" value="ECO:0007669"/>
    <property type="project" value="UniProtKB-SubCell"/>
</dbReference>
<dbReference type="SUPFAM" id="SSF117074">
    <property type="entry name" value="Hypothetical protein PA1324"/>
    <property type="match status" value="4"/>
</dbReference>
<dbReference type="InterPro" id="IPR055890">
    <property type="entry name" value="DUF7467"/>
</dbReference>
<feature type="compositionally biased region" description="Basic residues" evidence="4">
    <location>
        <begin position="1085"/>
        <end position="1095"/>
    </location>
</feature>
<dbReference type="InterPro" id="IPR051417">
    <property type="entry name" value="SDr/BOS_complex"/>
</dbReference>
<feature type="chain" id="PRO_5002056748" evidence="5">
    <location>
        <begin position="24"/>
        <end position="1120"/>
    </location>
</feature>
<evidence type="ECO:0000313" key="9">
    <source>
        <dbReference type="Proteomes" id="UP000030652"/>
    </source>
</evidence>
<name>A0A0B0ETE9_9BACT</name>
<dbReference type="InterPro" id="IPR033764">
    <property type="entry name" value="Sdr_B"/>
</dbReference>
<evidence type="ECO:0000256" key="2">
    <source>
        <dbReference type="ARBA" id="ARBA00022525"/>
    </source>
</evidence>
<dbReference type="Pfam" id="PF24269">
    <property type="entry name" value="DUF7467"/>
    <property type="match status" value="3"/>
</dbReference>
<dbReference type="EMBL" id="JRYO01000025">
    <property type="protein sequence ID" value="KHE93950.1"/>
    <property type="molecule type" value="Genomic_DNA"/>
</dbReference>
<evidence type="ECO:0000256" key="5">
    <source>
        <dbReference type="SAM" id="SignalP"/>
    </source>
</evidence>
<evidence type="ECO:0000259" key="6">
    <source>
        <dbReference type="Pfam" id="PF17210"/>
    </source>
</evidence>